<dbReference type="GO" id="GO:0016491">
    <property type="term" value="F:oxidoreductase activity"/>
    <property type="evidence" value="ECO:0007669"/>
    <property type="project" value="UniProtKB-KW"/>
</dbReference>
<keyword evidence="2" id="KW-0560">Oxidoreductase</keyword>
<dbReference type="PANTHER" id="PTHR43673:SF10">
    <property type="entry name" value="NADH DEHYDROGENASE_NAD(P)H NITROREDUCTASE XCC3605-RELATED"/>
    <property type="match status" value="1"/>
</dbReference>
<name>A0A371IXU9_9FIRM</name>
<evidence type="ECO:0000313" key="4">
    <source>
        <dbReference type="EMBL" id="RDY25315.1"/>
    </source>
</evidence>
<comment type="caution">
    <text evidence="4">The sequence shown here is derived from an EMBL/GenBank/DDBJ whole genome shotgun (WGS) entry which is preliminary data.</text>
</comment>
<dbReference type="InterPro" id="IPR000415">
    <property type="entry name" value="Nitroreductase-like"/>
</dbReference>
<evidence type="ECO:0000313" key="5">
    <source>
        <dbReference type="Proteomes" id="UP000215694"/>
    </source>
</evidence>
<dbReference type="InterPro" id="IPR029478">
    <property type="entry name" value="TM1586_NiRdase"/>
</dbReference>
<organism evidence="4 5">
    <name type="scientific">Romboutsia weinsteinii</name>
    <dbReference type="NCBI Taxonomy" id="2020949"/>
    <lineage>
        <taxon>Bacteria</taxon>
        <taxon>Bacillati</taxon>
        <taxon>Bacillota</taxon>
        <taxon>Clostridia</taxon>
        <taxon>Peptostreptococcales</taxon>
        <taxon>Peptostreptococcaceae</taxon>
        <taxon>Romboutsia</taxon>
    </lineage>
</organism>
<dbReference type="OrthoDB" id="9814075at2"/>
<dbReference type="EMBL" id="NOJY02000085">
    <property type="protein sequence ID" value="RDY25315.1"/>
    <property type="molecule type" value="Genomic_DNA"/>
</dbReference>
<dbReference type="Gene3D" id="3.40.109.10">
    <property type="entry name" value="NADH Oxidase"/>
    <property type="match status" value="1"/>
</dbReference>
<dbReference type="RefSeq" id="WP_094367960.1">
    <property type="nucleotide sequence ID" value="NZ_NOJY02000085.1"/>
</dbReference>
<accession>A0A371IXU9</accession>
<evidence type="ECO:0000259" key="3">
    <source>
        <dbReference type="Pfam" id="PF14512"/>
    </source>
</evidence>
<gene>
    <name evidence="4" type="ORF">CHL78_018825</name>
</gene>
<reference evidence="4 5" key="1">
    <citation type="journal article" date="2017" name="Genome Announc.">
        <title>Draft Genome Sequence of Romboutsia weinsteinii sp. nov. Strain CCRI-19649(T) Isolated from Surface Water.</title>
        <authorList>
            <person name="Maheux A.F."/>
            <person name="Boudreau D.K."/>
            <person name="Berube E."/>
            <person name="Boissinot M."/>
            <person name="Cantin P."/>
            <person name="Raymond F."/>
            <person name="Corbeil J."/>
            <person name="Omar R.F."/>
            <person name="Bergeron M.G."/>
        </authorList>
    </citation>
    <scope>NUCLEOTIDE SEQUENCE [LARGE SCALE GENOMIC DNA]</scope>
    <source>
        <strain evidence="4 5">CCRI-19649</strain>
    </source>
</reference>
<dbReference type="SUPFAM" id="SSF55469">
    <property type="entry name" value="FMN-dependent nitroreductase-like"/>
    <property type="match status" value="1"/>
</dbReference>
<proteinExistence type="inferred from homology"/>
<comment type="similarity">
    <text evidence="1">Belongs to the nitroreductase family.</text>
</comment>
<keyword evidence="5" id="KW-1185">Reference proteome</keyword>
<protein>
    <recommendedName>
        <fullName evidence="3">Putative nitroreductase TM1586 domain-containing protein</fullName>
    </recommendedName>
</protein>
<sequence length="268" mass="31551">MELYDAIFYRKSTRSYSNRKIKEALIDNVRGLCNNVNYLNNNLNIKVHPIERGHLIHFLMGKECKVKAPHYIVITSNKGEDYLQNVGYIGEEIILKLTSLGIATCWLECDLKRDDILEFIDLDEIDEEDEDRESKLEHPCAIIAFGYPEKTKELFRSKKSSVDREKVKDFSKRVDRKWSSILEVVRYAPSIRNEQPWMFYNDKRGFHLYEKKPKKHIEDSSKISMGIALKHFDIACKNSNIEVEYKKVEAKKRLGKKYFMTVDVKVEE</sequence>
<dbReference type="AlphaFoldDB" id="A0A371IXU9"/>
<dbReference type="Pfam" id="PF14512">
    <property type="entry name" value="TM1586_NiRdase"/>
    <property type="match status" value="1"/>
</dbReference>
<dbReference type="PANTHER" id="PTHR43673">
    <property type="entry name" value="NAD(P)H NITROREDUCTASE YDGI-RELATED"/>
    <property type="match status" value="1"/>
</dbReference>
<dbReference type="Proteomes" id="UP000215694">
    <property type="component" value="Unassembled WGS sequence"/>
</dbReference>
<evidence type="ECO:0000256" key="1">
    <source>
        <dbReference type="ARBA" id="ARBA00007118"/>
    </source>
</evidence>
<evidence type="ECO:0000256" key="2">
    <source>
        <dbReference type="ARBA" id="ARBA00023002"/>
    </source>
</evidence>
<feature type="domain" description="Putative nitroreductase TM1586" evidence="3">
    <location>
        <begin position="2"/>
        <end position="235"/>
    </location>
</feature>
<dbReference type="Gene3D" id="3.40.109.30">
    <property type="entry name" value="putative nitroreductase (tm1586), domain 2"/>
    <property type="match status" value="1"/>
</dbReference>